<evidence type="ECO:0000313" key="3">
    <source>
        <dbReference type="Proteomes" id="UP000245133"/>
    </source>
</evidence>
<dbReference type="PANTHER" id="PTHR35812">
    <property type="entry name" value="LIPOPROTEIN"/>
    <property type="match status" value="1"/>
</dbReference>
<feature type="domain" description="ZU5" evidence="1">
    <location>
        <begin position="15"/>
        <end position="149"/>
    </location>
</feature>
<dbReference type="PROSITE" id="PS51145">
    <property type="entry name" value="ZU5"/>
    <property type="match status" value="1"/>
</dbReference>
<organism evidence="2 3">
    <name type="scientific">Leptospira ryugenii</name>
    <dbReference type="NCBI Taxonomy" id="1917863"/>
    <lineage>
        <taxon>Bacteria</taxon>
        <taxon>Pseudomonadati</taxon>
        <taxon>Spirochaetota</taxon>
        <taxon>Spirochaetia</taxon>
        <taxon>Leptospirales</taxon>
        <taxon>Leptospiraceae</taxon>
        <taxon>Leptospira</taxon>
    </lineage>
</organism>
<dbReference type="InterPro" id="IPR059177">
    <property type="entry name" value="GH29D-like_dom"/>
</dbReference>
<evidence type="ECO:0000313" key="2">
    <source>
        <dbReference type="EMBL" id="GBF51210.1"/>
    </source>
</evidence>
<name>A0A2P2E2V6_9LEPT</name>
<protein>
    <submittedName>
        <fullName evidence="2">Chitobiase/beta-hexosaminidase C-terminal domain protein</fullName>
    </submittedName>
</protein>
<dbReference type="InterPro" id="IPR000906">
    <property type="entry name" value="ZU5_dom"/>
</dbReference>
<dbReference type="EMBL" id="BFBB01000008">
    <property type="protein sequence ID" value="GBF51210.1"/>
    <property type="molecule type" value="Genomic_DNA"/>
</dbReference>
<dbReference type="InterPro" id="IPR011460">
    <property type="entry name" value="Lcl_C"/>
</dbReference>
<dbReference type="Proteomes" id="UP000245133">
    <property type="component" value="Unassembled WGS sequence"/>
</dbReference>
<dbReference type="AlphaFoldDB" id="A0A2P2E2V6"/>
<gene>
    <name evidence="2" type="ORF">LPTSP4_27420</name>
</gene>
<dbReference type="PANTHER" id="PTHR35812:SF1">
    <property type="entry name" value="LIPOPROTEIN"/>
    <property type="match status" value="1"/>
</dbReference>
<dbReference type="Gene3D" id="2.60.220.30">
    <property type="match status" value="1"/>
</dbReference>
<dbReference type="Pfam" id="PF13290">
    <property type="entry name" value="CHB_HEX_C_1"/>
    <property type="match status" value="3"/>
</dbReference>
<comment type="caution">
    <text evidence="2">The sequence shown here is derived from an EMBL/GenBank/DDBJ whole genome shotgun (WGS) entry which is preliminary data.</text>
</comment>
<evidence type="ECO:0000259" key="1">
    <source>
        <dbReference type="PROSITE" id="PS51145"/>
    </source>
</evidence>
<dbReference type="Pfam" id="PF00791">
    <property type="entry name" value="ZU5"/>
    <property type="match status" value="1"/>
</dbReference>
<proteinExistence type="predicted"/>
<dbReference type="Pfam" id="PF07603">
    <property type="entry name" value="Lcl_C"/>
    <property type="match status" value="2"/>
</dbReference>
<sequence length="1033" mass="106633">MLLALGGVSSNTNGNVSTATVSVSGGTLMSTDGSFSLDIPAGALSETRQITVTVDASPIGSIPQGYAKVTKILKFEPEGLVFSKPATLTINYEQGEMAEAGLEERSIAFYYIKDDSTLEKMKMVSIDYTQNKIRLEVEHFSFGVGLTIQVWLVNNGILTNPVPVLNIANNVIAELSSFASEGYGSVSAYFQAQSTILGPFLNKLVTYLGYDPISAAFPNEDFNGNGIPNSEDPFVASTGPVVSLVSSGSISVSNNAGAINTTQFVWQSTKSGNFTIRSGATNCTNGIVVTSGSVTAGANQTFGPLNASAMSLGTTSYRVCVINAGVTGAMVHSITRDDTIPTVSVNPASGSYGSVQNVALNCGDTGGAGCAAVAYTTNGNTPVFSSACAVTTGSLYITPIATPDSSVTTIKYKSCDKAGNVSTLYSQVYTVDSVLPSITINSVSPGTIIKAVNAVVNWTSDKSGSYSVVIGSSCGSGTLASGSNVSGSATGGVAVATTITAGTQLSDGSKKINVCVNNLVGNVGTSSTTLTIDSVAPSLSLTPAPGTYATPQLVTANCSDVTTTCQKVAYTIDGTDPAFDGSGSITNGSLYSGSLTSPNDAITTYKFIARDVAGNVSGISSAMYTVGNTTVALPSFSPAAGFYNTPQYITISTTTSGATIYFTTDGTTPTTSSNVYSAPIHIWSLAGKTVKAFAKKAGLSDSSVATLSGVYSYPPLKSGAGAIGGYTLISGEDGLTQIGVARSYTGPTAHATYTSDYTTTDNATGLVWKTCTQGLSGANCGTGTAVSLTWANASNDTTSGCLALNSANSGNGYAGIKTWRVPSRQELETLPDFGSFNPAINRTAFPGDSAASWTSTAYAPFPAAVYYLAFISGSMPYASQNTALSVRCVSGNSKIYNSNFTDNNDGTVKDNTTGLVWQKCFLGRNNDATCSDNPSVSDTATWANAITYCNELSFSSKTWRLPQINELKTIVDTATTTTPVIDKTSFPSTGTQSFWSSTTVNGYSAAWYVNFLDGYLFNIAKTELNSVRCVSGP</sequence>
<reference evidence="2 3" key="1">
    <citation type="submission" date="2018-02" db="EMBL/GenBank/DDBJ databases">
        <title>Novel Leptospira species isolated from soil and water in Japan.</title>
        <authorList>
            <person name="Nakao R."/>
            <person name="Masuzawa T."/>
        </authorList>
    </citation>
    <scope>NUCLEOTIDE SEQUENCE [LARGE SCALE GENOMIC DNA]</scope>
    <source>
        <strain evidence="2 3">YH101</strain>
    </source>
</reference>
<accession>A0A2P2E2V6</accession>
<keyword evidence="3" id="KW-1185">Reference proteome</keyword>